<dbReference type="Proteomes" id="UP000236959">
    <property type="component" value="Unassembled WGS sequence"/>
</dbReference>
<keyword evidence="1" id="KW-0812">Transmembrane</keyword>
<feature type="transmembrane region" description="Helical" evidence="1">
    <location>
        <begin position="12"/>
        <end position="33"/>
    </location>
</feature>
<evidence type="ECO:0000313" key="4">
    <source>
        <dbReference type="Proteomes" id="UP000236959"/>
    </source>
</evidence>
<organism evidence="3 4">
    <name type="scientific">Roseibium marinum</name>
    <dbReference type="NCBI Taxonomy" id="281252"/>
    <lineage>
        <taxon>Bacteria</taxon>
        <taxon>Pseudomonadati</taxon>
        <taxon>Pseudomonadota</taxon>
        <taxon>Alphaproteobacteria</taxon>
        <taxon>Hyphomicrobiales</taxon>
        <taxon>Stappiaceae</taxon>
        <taxon>Roseibium</taxon>
    </lineage>
</organism>
<dbReference type="InterPro" id="IPR008756">
    <property type="entry name" value="Peptidase_M56"/>
</dbReference>
<dbReference type="RefSeq" id="WP_103224955.1">
    <property type="nucleotide sequence ID" value="NZ_PPCN01000014.1"/>
</dbReference>
<dbReference type="PANTHER" id="PTHR34978:SF3">
    <property type="entry name" value="SLR0241 PROTEIN"/>
    <property type="match status" value="1"/>
</dbReference>
<proteinExistence type="predicted"/>
<name>A0A2S3ULJ0_9HYPH</name>
<feature type="domain" description="Peptidase M56" evidence="2">
    <location>
        <begin position="16"/>
        <end position="277"/>
    </location>
</feature>
<dbReference type="PANTHER" id="PTHR34978">
    <property type="entry name" value="POSSIBLE SENSOR-TRANSDUCER PROTEIN BLAR"/>
    <property type="match status" value="1"/>
</dbReference>
<dbReference type="AlphaFoldDB" id="A0A2S3ULJ0"/>
<comment type="caution">
    <text evidence="3">The sequence shown here is derived from an EMBL/GenBank/DDBJ whole genome shotgun (WGS) entry which is preliminary data.</text>
</comment>
<keyword evidence="4" id="KW-1185">Reference proteome</keyword>
<feature type="transmembrane region" description="Helical" evidence="1">
    <location>
        <begin position="330"/>
        <end position="351"/>
    </location>
</feature>
<keyword evidence="1" id="KW-1133">Transmembrane helix</keyword>
<protein>
    <submittedName>
        <fullName evidence="3">BlaR1 peptidase M56</fullName>
    </submittedName>
</protein>
<accession>A0A2S3ULJ0</accession>
<feature type="transmembrane region" description="Helical" evidence="1">
    <location>
        <begin position="45"/>
        <end position="65"/>
    </location>
</feature>
<evidence type="ECO:0000256" key="1">
    <source>
        <dbReference type="SAM" id="Phobius"/>
    </source>
</evidence>
<dbReference type="EMBL" id="PPCN01000014">
    <property type="protein sequence ID" value="POF28339.1"/>
    <property type="molecule type" value="Genomic_DNA"/>
</dbReference>
<dbReference type="InterPro" id="IPR052173">
    <property type="entry name" value="Beta-lactam_resp_regulator"/>
</dbReference>
<keyword evidence="1" id="KW-0472">Membrane</keyword>
<dbReference type="CDD" id="cd07341">
    <property type="entry name" value="M56_BlaR1_MecR1_like"/>
    <property type="match status" value="1"/>
</dbReference>
<evidence type="ECO:0000259" key="2">
    <source>
        <dbReference type="Pfam" id="PF05569"/>
    </source>
</evidence>
<gene>
    <name evidence="3" type="ORF">CLV41_11410</name>
</gene>
<dbReference type="Pfam" id="PF05569">
    <property type="entry name" value="Peptidase_M56"/>
    <property type="match status" value="1"/>
</dbReference>
<feature type="transmembrane region" description="Helical" evidence="1">
    <location>
        <begin position="127"/>
        <end position="144"/>
    </location>
</feature>
<sequence>MTLLNGMFDVYIDLNITLAVTALVWLAAKLVLARIGKRLAFTLQLGLLNGLFAIIVLSPAIVAAYHSMLAAEVLPARLPVNLADYAVAQYLRGGIGIPAEDFQSLLGLRSHMSESILAMEPGFGKGVALFLIAGFTYFALRLAVSFARLHRMLSGCHLWRRNGRLKLLLSDRALVPFSARGLRHHYVVIPSDLLAEPDDLGLVLRHEFQHLRRGDVTWEVALECLRPFLFWNPFYYVWKSEVERLRELACDQKVAEDARVDLRSYCLCLLRAAQAGLKKRQELMTHDRSGSVASVALLEVNDRLLRRSPAQKLRRRVEALMEPNRLHPHWGIVGLAVLPMVAVIFLTALSIQKPADWSQDRLMLAAIVNLERLQVINSFGQRP</sequence>
<reference evidence="3 4" key="1">
    <citation type="submission" date="2018-01" db="EMBL/GenBank/DDBJ databases">
        <title>Genomic Encyclopedia of Archaeal and Bacterial Type Strains, Phase II (KMG-II): from individual species to whole genera.</title>
        <authorList>
            <person name="Goeker M."/>
        </authorList>
    </citation>
    <scope>NUCLEOTIDE SEQUENCE [LARGE SCALE GENOMIC DNA]</scope>
    <source>
        <strain evidence="3 4">DSM 17023</strain>
    </source>
</reference>
<dbReference type="OrthoDB" id="7743548at2"/>
<evidence type="ECO:0000313" key="3">
    <source>
        <dbReference type="EMBL" id="POF28339.1"/>
    </source>
</evidence>